<organism evidence="2 3">
    <name type="scientific">Rhizobium lentis</name>
    <dbReference type="NCBI Taxonomy" id="1138194"/>
    <lineage>
        <taxon>Bacteria</taxon>
        <taxon>Pseudomonadati</taxon>
        <taxon>Pseudomonadota</taxon>
        <taxon>Alphaproteobacteria</taxon>
        <taxon>Hyphomicrobiales</taxon>
        <taxon>Rhizobiaceae</taxon>
        <taxon>Rhizobium/Agrobacterium group</taxon>
        <taxon>Rhizobium</taxon>
    </lineage>
</organism>
<evidence type="ECO:0000256" key="1">
    <source>
        <dbReference type="SAM" id="MobiDB-lite"/>
    </source>
</evidence>
<feature type="region of interest" description="Disordered" evidence="1">
    <location>
        <begin position="32"/>
        <end position="60"/>
    </location>
</feature>
<accession>A0A7W8XE52</accession>
<evidence type="ECO:0000313" key="2">
    <source>
        <dbReference type="EMBL" id="MBB5559308.1"/>
    </source>
</evidence>
<keyword evidence="3" id="KW-1185">Reference proteome</keyword>
<comment type="caution">
    <text evidence="2">The sequence shown here is derived from an EMBL/GenBank/DDBJ whole genome shotgun (WGS) entry which is preliminary data.</text>
</comment>
<reference evidence="2 3" key="1">
    <citation type="submission" date="2020-08" db="EMBL/GenBank/DDBJ databases">
        <title>Genomic Encyclopedia of Type Strains, Phase IV (KMG-V): Genome sequencing to study the core and pangenomes of soil and plant-associated prokaryotes.</title>
        <authorList>
            <person name="Whitman W."/>
        </authorList>
    </citation>
    <scope>NUCLEOTIDE SEQUENCE [LARGE SCALE GENOMIC DNA]</scope>
    <source>
        <strain evidence="2 3">SEMIA 4034</strain>
    </source>
</reference>
<gene>
    <name evidence="2" type="ORF">GGI59_000935</name>
</gene>
<proteinExistence type="predicted"/>
<name>A0A7W8XE52_9HYPH</name>
<dbReference type="Proteomes" id="UP000528824">
    <property type="component" value="Unassembled WGS sequence"/>
</dbReference>
<dbReference type="AlphaFoldDB" id="A0A7W8XE52"/>
<sequence length="90" mass="9357">MTESEGCVCNKIAAGAADEASQLLVEGGYTGHRTRPACRNADPSFSSNPPPTSVIPGLEPGIQPPRVCAVNEPHKALKGVTRAQGRDGFL</sequence>
<protein>
    <submittedName>
        <fullName evidence="2">Uncharacterized protein</fullName>
    </submittedName>
</protein>
<dbReference type="EMBL" id="JACHBC010000001">
    <property type="protein sequence ID" value="MBB5559308.1"/>
    <property type="molecule type" value="Genomic_DNA"/>
</dbReference>
<evidence type="ECO:0000313" key="3">
    <source>
        <dbReference type="Proteomes" id="UP000528824"/>
    </source>
</evidence>